<gene>
    <name evidence="2" type="ORF">RM423_23030</name>
</gene>
<organism evidence="2 3">
    <name type="scientific">Jatrophihabitans lederbergiae</name>
    <dbReference type="NCBI Taxonomy" id="3075547"/>
    <lineage>
        <taxon>Bacteria</taxon>
        <taxon>Bacillati</taxon>
        <taxon>Actinomycetota</taxon>
        <taxon>Actinomycetes</taxon>
        <taxon>Jatrophihabitantales</taxon>
        <taxon>Jatrophihabitantaceae</taxon>
        <taxon>Jatrophihabitans</taxon>
    </lineage>
</organism>
<evidence type="ECO:0000313" key="3">
    <source>
        <dbReference type="Proteomes" id="UP001183176"/>
    </source>
</evidence>
<keyword evidence="3" id="KW-1185">Reference proteome</keyword>
<name>A0ABU2JHJ7_9ACTN</name>
<feature type="domain" description="Shedu protein SduA C-terminal" evidence="1">
    <location>
        <begin position="219"/>
        <end position="398"/>
    </location>
</feature>
<dbReference type="EMBL" id="JAVREH010000080">
    <property type="protein sequence ID" value="MDT0264246.1"/>
    <property type="molecule type" value="Genomic_DNA"/>
</dbReference>
<dbReference type="RefSeq" id="WP_311425388.1">
    <property type="nucleotide sequence ID" value="NZ_JAVREH010000080.1"/>
</dbReference>
<dbReference type="InterPro" id="IPR025359">
    <property type="entry name" value="SduA_C"/>
</dbReference>
<protein>
    <submittedName>
        <fullName evidence="2">Shedu immune nuclease family protein</fullName>
    </submittedName>
</protein>
<reference evidence="3" key="1">
    <citation type="submission" date="2023-07" db="EMBL/GenBank/DDBJ databases">
        <title>30 novel species of actinomycetes from the DSMZ collection.</title>
        <authorList>
            <person name="Nouioui I."/>
        </authorList>
    </citation>
    <scope>NUCLEOTIDE SEQUENCE [LARGE SCALE GENOMIC DNA]</scope>
    <source>
        <strain evidence="3">DSM 44399</strain>
    </source>
</reference>
<dbReference type="Proteomes" id="UP001183176">
    <property type="component" value="Unassembled WGS sequence"/>
</dbReference>
<comment type="caution">
    <text evidence="2">The sequence shown here is derived from an EMBL/GenBank/DDBJ whole genome shotgun (WGS) entry which is preliminary data.</text>
</comment>
<proteinExistence type="predicted"/>
<evidence type="ECO:0000259" key="1">
    <source>
        <dbReference type="Pfam" id="PF14082"/>
    </source>
</evidence>
<accession>A0ABU2JHJ7</accession>
<dbReference type="Pfam" id="PF14082">
    <property type="entry name" value="SduA_C"/>
    <property type="match status" value="1"/>
</dbReference>
<evidence type="ECO:0000313" key="2">
    <source>
        <dbReference type="EMBL" id="MDT0264246.1"/>
    </source>
</evidence>
<sequence length="421" mass="47186">MSEDPFADPVGYEGDDVNETTFAQGRLAGHVYHSNPFPYARPGSSDNGNPARFVYQVFDNPAESGLVLDGEEYLVSQTPAGRFQFKLVVVRDVGRVKELWVHRVPTKESAASAKILLNLKGDDAQRLVDMLKTLDHMPLDGTAARIPESVIQDILNDPTALERAYKQQGDRFRNLIEDDPRAADVMALARRRKQVEIFHRLLEDDGFFDSVADAAKDKKPEAVWQRFFESNPWILGMALGTQLLTSWDAGKLEQVTAGRSVFGVGKRTDALMTTSGRIKSMVFAEIKTHRTPLLERDFYRAGCWAPAKHLSGGVAQVQGTVHRASLGFIDRLQKQDADGTDSLNDFAYLLRPKSYLIVGQLSEFESDAGGHHQDKIRSFELYRRHLDEPEVITFDELLARADWLVSTVEADLIEPPAVWQD</sequence>